<keyword evidence="2" id="KW-1185">Reference proteome</keyword>
<sequence length="582" mass="67258">MPPDSPIERCRSQQLPRKALSLLALPHEVLCLICAQLCPHCRGVDPEEQFSATWAEIQAPHAVSQTCTTLRNIAQPLLYHLPNILNLNSFLRTIRARRDLSECVKWFPYNNIYTELVVQCFKDDGFALIKDMAAELQMLTPQDKPFEEQFADMFVYLANGSDYDQSPHGCLFQLEQFKTLLHAILVASFSRVEVLRIPSWQDSEKFEPVLNKFARRRLQRVGRMVSDRCARSSMSSLHTVIIDDWRESCWHWEHEDGHSYVEENNIHLDPRELLFGCATSLKQIIFYRCDAPYLWPADSGGANPRTIWSDLPDLRAVEFSKMAWGASECYADAPERPVTQEQQDVAYARIEQMVTECSKLTSFKMSTICIDYPRFYNTFSLHRLLQSLLVAASRLETFEINTEHIRYRAGSTATLAADFSCFPKLQRLSFDEECICQHWTYGIYNDQYDPLNPCDEGEEYPPVCRNNHCLVDMLPPVASLNIQLAPNPRIIPDILQLEKAVREGRFPNLKHLTLETCLRIPKAKLRQSLESYERNEIHHSHRQDFYRNIEAQPKMQALVPTIEEAFRGSSVFVEVLVIPRFS</sequence>
<dbReference type="Proteomes" id="UP000039046">
    <property type="component" value="Unassembled WGS sequence"/>
</dbReference>
<dbReference type="AlphaFoldDB" id="A0A0A1TF32"/>
<evidence type="ECO:0000313" key="2">
    <source>
        <dbReference type="Proteomes" id="UP000039046"/>
    </source>
</evidence>
<dbReference type="OrthoDB" id="2520703at2759"/>
<evidence type="ECO:0000313" key="1">
    <source>
        <dbReference type="EMBL" id="CEJ88349.1"/>
    </source>
</evidence>
<reference evidence="1 2" key="1">
    <citation type="journal article" date="2015" name="Genome Announc.">
        <title>Draft Genome Sequence and Gene Annotation of the Entomopathogenic Fungus Verticillium hemipterigenum.</title>
        <authorList>
            <person name="Horn F."/>
            <person name="Habel A."/>
            <person name="Scharf D.H."/>
            <person name="Dworschak J."/>
            <person name="Brakhage A.A."/>
            <person name="Guthke R."/>
            <person name="Hertweck C."/>
            <person name="Linde J."/>
        </authorList>
    </citation>
    <scope>NUCLEOTIDE SEQUENCE [LARGE SCALE GENOMIC DNA]</scope>
</reference>
<dbReference type="EMBL" id="CDHN01000002">
    <property type="protein sequence ID" value="CEJ88349.1"/>
    <property type="molecule type" value="Genomic_DNA"/>
</dbReference>
<accession>A0A0A1TF32</accession>
<name>A0A0A1TF32_9HYPO</name>
<dbReference type="HOGENOM" id="CLU_035931_0_0_1"/>
<gene>
    <name evidence="1" type="ORF">VHEMI04693</name>
</gene>
<protein>
    <submittedName>
        <fullName evidence="1">Uncharacterized protein</fullName>
    </submittedName>
</protein>
<organism evidence="1 2">
    <name type="scientific">[Torrubiella] hemipterigena</name>
    <dbReference type="NCBI Taxonomy" id="1531966"/>
    <lineage>
        <taxon>Eukaryota</taxon>
        <taxon>Fungi</taxon>
        <taxon>Dikarya</taxon>
        <taxon>Ascomycota</taxon>
        <taxon>Pezizomycotina</taxon>
        <taxon>Sordariomycetes</taxon>
        <taxon>Hypocreomycetidae</taxon>
        <taxon>Hypocreales</taxon>
        <taxon>Clavicipitaceae</taxon>
        <taxon>Clavicipitaceae incertae sedis</taxon>
        <taxon>'Torrubiella' clade</taxon>
    </lineage>
</organism>
<proteinExistence type="predicted"/>